<reference evidence="4 5" key="1">
    <citation type="submission" date="2014-03" db="EMBL/GenBank/DDBJ databases">
        <title>Genome of Haematobacter massiliensis CCUG 47968.</title>
        <authorList>
            <person name="Wang D."/>
            <person name="Wang G."/>
        </authorList>
    </citation>
    <scope>NUCLEOTIDE SEQUENCE [LARGE SCALE GENOMIC DNA]</scope>
    <source>
        <strain evidence="4 5">CCUG 47968</strain>
    </source>
</reference>
<comment type="function">
    <text evidence="1">Involved in peptidolytic degradation of cyclic heptapeptide hepatotoxin microcystin (MC).</text>
</comment>
<dbReference type="InterPro" id="IPR009197">
    <property type="entry name" value="MlrC"/>
</dbReference>
<name>A0A086Y4Z6_9RHOB</name>
<gene>
    <name evidence="4" type="ORF">CN97_16925</name>
</gene>
<accession>A0A086Y4Z6</accession>
<evidence type="ECO:0000256" key="1">
    <source>
        <dbReference type="PIRNR" id="PIRNR012702"/>
    </source>
</evidence>
<evidence type="ECO:0000259" key="3">
    <source>
        <dbReference type="Pfam" id="PF07364"/>
    </source>
</evidence>
<comment type="similarity">
    <text evidence="1">Belongs to the peptidase M81 family.</text>
</comment>
<dbReference type="RefSeq" id="WP_035710917.1">
    <property type="nucleotide sequence ID" value="NZ_CAMIFG010000037.1"/>
</dbReference>
<dbReference type="Pfam" id="PF07171">
    <property type="entry name" value="MlrC_C"/>
    <property type="match status" value="1"/>
</dbReference>
<dbReference type="InterPro" id="IPR010799">
    <property type="entry name" value="MlrC_C"/>
</dbReference>
<dbReference type="EMBL" id="JGYG01000006">
    <property type="protein sequence ID" value="KFI29346.1"/>
    <property type="molecule type" value="Genomic_DNA"/>
</dbReference>
<keyword evidence="1" id="KW-0482">Metalloprotease</keyword>
<keyword evidence="1" id="KW-0645">Protease</keyword>
<dbReference type="eggNOG" id="COG5476">
    <property type="taxonomic scope" value="Bacteria"/>
</dbReference>
<organism evidence="4 5">
    <name type="scientific">Haematobacter massiliensis</name>
    <dbReference type="NCBI Taxonomy" id="195105"/>
    <lineage>
        <taxon>Bacteria</taxon>
        <taxon>Pseudomonadati</taxon>
        <taxon>Pseudomonadota</taxon>
        <taxon>Alphaproteobacteria</taxon>
        <taxon>Rhodobacterales</taxon>
        <taxon>Paracoccaceae</taxon>
        <taxon>Haematobacter</taxon>
    </lineage>
</organism>
<dbReference type="GO" id="GO:0008237">
    <property type="term" value="F:metallopeptidase activity"/>
    <property type="evidence" value="ECO:0007669"/>
    <property type="project" value="UniProtKB-KW"/>
</dbReference>
<dbReference type="InterPro" id="IPR015995">
    <property type="entry name" value="MlrC_N"/>
</dbReference>
<feature type="domain" description="Microcystin LR degradation protein MlrC C-terminal" evidence="2">
    <location>
        <begin position="305"/>
        <end position="482"/>
    </location>
</feature>
<keyword evidence="1" id="KW-0378">Hydrolase</keyword>
<dbReference type="Proteomes" id="UP000028826">
    <property type="component" value="Unassembled WGS sequence"/>
</dbReference>
<dbReference type="GO" id="GO:0046872">
    <property type="term" value="F:metal ion binding"/>
    <property type="evidence" value="ECO:0007669"/>
    <property type="project" value="UniProtKB-KW"/>
</dbReference>
<protein>
    <recommendedName>
        <fullName evidence="1">Microcystinase C</fullName>
        <shortName evidence="1">MlrC</shortName>
    </recommendedName>
</protein>
<keyword evidence="1" id="KW-0479">Metal-binding</keyword>
<dbReference type="AlphaFoldDB" id="A0A086Y4Z6"/>
<dbReference type="PIRSF" id="PIRSF012702">
    <property type="entry name" value="UCP012702"/>
    <property type="match status" value="1"/>
</dbReference>
<comment type="caution">
    <text evidence="4">The sequence shown here is derived from an EMBL/GenBank/DDBJ whole genome shotgun (WGS) entry which is preliminary data.</text>
</comment>
<evidence type="ECO:0000259" key="2">
    <source>
        <dbReference type="Pfam" id="PF07171"/>
    </source>
</evidence>
<evidence type="ECO:0000313" key="5">
    <source>
        <dbReference type="Proteomes" id="UP000028826"/>
    </source>
</evidence>
<proteinExistence type="inferred from homology"/>
<evidence type="ECO:0000313" key="4">
    <source>
        <dbReference type="EMBL" id="KFI29346.1"/>
    </source>
</evidence>
<keyword evidence="5" id="KW-1185">Reference proteome</keyword>
<sequence>MQRRVAFAGFLHETNTFASAPADMAAFQQGGGYIPYTRGAPLRETIRGVNLGMAGAFDHADAAGWDVAPILWAGAIPSAPVTRDAYEAIVAEILDGLRAAAPFDAIFLDLHGAMVADHVDDGEGELLARIRSEFPDHPIACALDLHGNITPRMFELADVLVGFRTYPHVDMAETGQRAAAALDGLMDAGRGWSRAMRRGDYLIPISWQCTDMEPARSLYALTHDLPEGVASASVFLGFPAADFPDCGPAVFAYGPDAAAVAAHADRLAAALGEREGAFAGEAFSPEDAVREAMRLSVDATRPVVIADTQDNPGAGGSSDTTGMLRALVACGAEGAALGNLHDPEAARAAHAAGVGAEIEIPLGGRSGLKGDAPFHARFRVAALSAGSVHATGPYYGGTMIDMGPSAALQIGGVTVVVTSHIAQMADRNFYRMVGVEPEAQRILVNKSSVHFRADFEPIAQTILVATAPGAMPLCPSALPWTRLRPGIRLRPNGPAFGAELIPS</sequence>
<comment type="cofactor">
    <cofactor evidence="1">
        <name>Zn(2+)</name>
        <dbReference type="ChEBI" id="CHEBI:29105"/>
    </cofactor>
    <text evidence="1">Binds 1 zinc ion per subunit.</text>
</comment>
<dbReference type="STRING" id="195105.CN97_16925"/>
<feature type="domain" description="Microcystin LR degradation protein MlrC N-terminal" evidence="3">
    <location>
        <begin position="4"/>
        <end position="293"/>
    </location>
</feature>
<dbReference type="Pfam" id="PF07364">
    <property type="entry name" value="DUF1485"/>
    <property type="match status" value="1"/>
</dbReference>
<dbReference type="GO" id="GO:0006508">
    <property type="term" value="P:proteolysis"/>
    <property type="evidence" value="ECO:0007669"/>
    <property type="project" value="UniProtKB-KW"/>
</dbReference>